<gene>
    <name evidence="1" type="ORF">EJK80_02405</name>
</gene>
<dbReference type="Proteomes" id="UP000318080">
    <property type="component" value="Unassembled WGS sequence"/>
</dbReference>
<keyword evidence="2" id="KW-1185">Reference proteome</keyword>
<organism evidence="1 2">
    <name type="scientific">Corynebacterium phoceense</name>
    <dbReference type="NCBI Taxonomy" id="1686286"/>
    <lineage>
        <taxon>Bacteria</taxon>
        <taxon>Bacillati</taxon>
        <taxon>Actinomycetota</taxon>
        <taxon>Actinomycetes</taxon>
        <taxon>Mycobacteriales</taxon>
        <taxon>Corynebacteriaceae</taxon>
        <taxon>Corynebacterium</taxon>
    </lineage>
</organism>
<comment type="caution">
    <text evidence="1">The sequence shown here is derived from an EMBL/GenBank/DDBJ whole genome shotgun (WGS) entry which is preliminary data.</text>
</comment>
<protein>
    <submittedName>
        <fullName evidence="1">Uncharacterized protein</fullName>
    </submittedName>
</protein>
<proteinExistence type="predicted"/>
<dbReference type="AlphaFoldDB" id="A0A540R9N2"/>
<evidence type="ECO:0000313" key="1">
    <source>
        <dbReference type="EMBL" id="TQE44449.1"/>
    </source>
</evidence>
<dbReference type="EMBL" id="VHIR01000002">
    <property type="protein sequence ID" value="TQE44449.1"/>
    <property type="molecule type" value="Genomic_DNA"/>
</dbReference>
<sequence>MTSQTVCPHCGAVTAYDATNLDSITEPCPGCGRDPFEAPEAPSIGYTPSDSLVYIRNSVTDAIELAKDLIQDVAKPAELPEVLLDALAALTRAKQAIEREADAHQLSNPVTYSNGTPISHRLSLIIRDAEGRPHKCPYASYVHPDGTPDVATLIPNK</sequence>
<accession>A0A540R9N2</accession>
<name>A0A540R9N2_9CORY</name>
<reference evidence="1 2" key="1">
    <citation type="submission" date="2019-06" db="EMBL/GenBank/DDBJ databases">
        <title>Draft genome of C. phoceense Strain 272.</title>
        <authorList>
            <person name="Pacheco L.G.C."/>
            <person name="Barberis C.M."/>
            <person name="Almuzara M.N."/>
            <person name="Traglia G.M."/>
            <person name="Santos C.S."/>
            <person name="Rocha D.J.P.G."/>
            <person name="Aguiar E.R.G.R."/>
            <person name="Vay C.A."/>
        </authorList>
    </citation>
    <scope>NUCLEOTIDE SEQUENCE [LARGE SCALE GENOMIC DNA]</scope>
    <source>
        <strain evidence="1 2">272</strain>
    </source>
</reference>
<evidence type="ECO:0000313" key="2">
    <source>
        <dbReference type="Proteomes" id="UP000318080"/>
    </source>
</evidence>
<dbReference type="RefSeq" id="WP_070593968.1">
    <property type="nucleotide sequence ID" value="NZ_VHIR01000002.1"/>
</dbReference>